<reference evidence="9 10" key="1">
    <citation type="submission" date="2017-12" db="EMBL/GenBank/DDBJ databases">
        <title>Comparative genomics of Botrytis spp.</title>
        <authorList>
            <person name="Valero-Jimenez C.A."/>
            <person name="Tapia P."/>
            <person name="Veloso J."/>
            <person name="Silva-Moreno E."/>
            <person name="Staats M."/>
            <person name="Valdes J.H."/>
            <person name="Van Kan J.A.L."/>
        </authorList>
    </citation>
    <scope>NUCLEOTIDE SEQUENCE [LARGE SCALE GENOMIC DNA]</scope>
    <source>
        <strain evidence="9 10">MUCL2120</strain>
    </source>
</reference>
<accession>A0A4Z1H6B2</accession>
<evidence type="ECO:0000256" key="7">
    <source>
        <dbReference type="SAM" id="Phobius"/>
    </source>
</evidence>
<feature type="compositionally biased region" description="Basic and acidic residues" evidence="6">
    <location>
        <begin position="318"/>
        <end position="328"/>
    </location>
</feature>
<keyword evidence="2 7" id="KW-0812">Transmembrane</keyword>
<dbReference type="Pfam" id="PF20684">
    <property type="entry name" value="Fung_rhodopsin"/>
    <property type="match status" value="1"/>
</dbReference>
<evidence type="ECO:0000256" key="1">
    <source>
        <dbReference type="ARBA" id="ARBA00004141"/>
    </source>
</evidence>
<dbReference type="InterPro" id="IPR049326">
    <property type="entry name" value="Rhodopsin_dom_fungi"/>
</dbReference>
<feature type="transmembrane region" description="Helical" evidence="7">
    <location>
        <begin position="12"/>
        <end position="34"/>
    </location>
</feature>
<evidence type="ECO:0000256" key="4">
    <source>
        <dbReference type="ARBA" id="ARBA00023136"/>
    </source>
</evidence>
<keyword evidence="3 7" id="KW-1133">Transmembrane helix</keyword>
<evidence type="ECO:0000256" key="3">
    <source>
        <dbReference type="ARBA" id="ARBA00022989"/>
    </source>
</evidence>
<organism evidence="9 10">
    <name type="scientific">Botryotinia narcissicola</name>
    <dbReference type="NCBI Taxonomy" id="278944"/>
    <lineage>
        <taxon>Eukaryota</taxon>
        <taxon>Fungi</taxon>
        <taxon>Dikarya</taxon>
        <taxon>Ascomycota</taxon>
        <taxon>Pezizomycotina</taxon>
        <taxon>Leotiomycetes</taxon>
        <taxon>Helotiales</taxon>
        <taxon>Sclerotiniaceae</taxon>
        <taxon>Botryotinia</taxon>
    </lineage>
</organism>
<dbReference type="GO" id="GO:0016020">
    <property type="term" value="C:membrane"/>
    <property type="evidence" value="ECO:0007669"/>
    <property type="project" value="UniProtKB-SubCell"/>
</dbReference>
<dbReference type="EMBL" id="PQXJ01000758">
    <property type="protein sequence ID" value="TGO44704.1"/>
    <property type="molecule type" value="Genomic_DNA"/>
</dbReference>
<comment type="caution">
    <text evidence="9">The sequence shown here is derived from an EMBL/GenBank/DDBJ whole genome shotgun (WGS) entry which is preliminary data.</text>
</comment>
<gene>
    <name evidence="9" type="ORF">BOTNAR_0761g00010</name>
</gene>
<dbReference type="PANTHER" id="PTHR33048">
    <property type="entry name" value="PTH11-LIKE INTEGRAL MEMBRANE PROTEIN (AFU_ORTHOLOGUE AFUA_5G11245)"/>
    <property type="match status" value="1"/>
</dbReference>
<feature type="domain" description="Rhodopsin" evidence="8">
    <location>
        <begin position="30"/>
        <end position="283"/>
    </location>
</feature>
<evidence type="ECO:0000313" key="9">
    <source>
        <dbReference type="EMBL" id="TGO44704.1"/>
    </source>
</evidence>
<feature type="transmembrane region" description="Helical" evidence="7">
    <location>
        <begin position="181"/>
        <end position="204"/>
    </location>
</feature>
<proteinExistence type="inferred from homology"/>
<comment type="similarity">
    <text evidence="5">Belongs to the SAT4 family.</text>
</comment>
<evidence type="ECO:0000313" key="10">
    <source>
        <dbReference type="Proteomes" id="UP000297452"/>
    </source>
</evidence>
<feature type="transmembrane region" description="Helical" evidence="7">
    <location>
        <begin position="252"/>
        <end position="275"/>
    </location>
</feature>
<feature type="transmembrane region" description="Helical" evidence="7">
    <location>
        <begin position="216"/>
        <end position="240"/>
    </location>
</feature>
<evidence type="ECO:0000256" key="2">
    <source>
        <dbReference type="ARBA" id="ARBA00022692"/>
    </source>
</evidence>
<feature type="region of interest" description="Disordered" evidence="6">
    <location>
        <begin position="302"/>
        <end position="337"/>
    </location>
</feature>
<name>A0A4Z1H6B2_9HELO</name>
<feature type="compositionally biased region" description="Low complexity" evidence="6">
    <location>
        <begin position="302"/>
        <end position="311"/>
    </location>
</feature>
<dbReference type="AlphaFoldDB" id="A0A4Z1H6B2"/>
<keyword evidence="10" id="KW-1185">Reference proteome</keyword>
<feature type="transmembrane region" description="Helical" evidence="7">
    <location>
        <begin position="97"/>
        <end position="120"/>
    </location>
</feature>
<sequence>MIKLLSSIGPAGVYTACIFLPLIATMCVAMRFWVRKTRKNKLESDDWTILVGLLCMWATSGIILARASEKFFGYHTQLDPETGEEIVTWRERRQVEFTTIVIIVHTIALGFTILSVVLLYRRLFVVNRQFNIWSAILCVIIILWTISFFFTVLFQCGTHMSAFWTNGTLFAQYCDTESWEITIFCITDVLTDFAILLTPIPVVWKLKMSMGARLALCSVFALGILSIIACMIRVVLTGIFELDTEYGSRDLLAANTILVVWCVIESSSAIIGACLPTVRPLFQGKSPESVMRSFKSIFSLQSNSQSSSANKSARKQGHSLEDEIELRAASKGSQISV</sequence>
<feature type="transmembrane region" description="Helical" evidence="7">
    <location>
        <begin position="132"/>
        <end position="154"/>
    </location>
</feature>
<dbReference type="STRING" id="278944.A0A4Z1H6B2"/>
<evidence type="ECO:0000256" key="5">
    <source>
        <dbReference type="ARBA" id="ARBA00038359"/>
    </source>
</evidence>
<protein>
    <recommendedName>
        <fullName evidence="8">Rhodopsin domain-containing protein</fullName>
    </recommendedName>
</protein>
<dbReference type="InterPro" id="IPR052337">
    <property type="entry name" value="SAT4-like"/>
</dbReference>
<dbReference type="PANTHER" id="PTHR33048:SF134">
    <property type="entry name" value="INTEGRAL MEMBRANE PROTEIN"/>
    <property type="match status" value="1"/>
</dbReference>
<dbReference type="Proteomes" id="UP000297452">
    <property type="component" value="Unassembled WGS sequence"/>
</dbReference>
<dbReference type="OrthoDB" id="5393606at2759"/>
<comment type="subcellular location">
    <subcellularLocation>
        <location evidence="1">Membrane</location>
        <topology evidence="1">Multi-pass membrane protein</topology>
    </subcellularLocation>
</comment>
<evidence type="ECO:0000259" key="8">
    <source>
        <dbReference type="Pfam" id="PF20684"/>
    </source>
</evidence>
<evidence type="ECO:0000256" key="6">
    <source>
        <dbReference type="SAM" id="MobiDB-lite"/>
    </source>
</evidence>
<keyword evidence="4 7" id="KW-0472">Membrane</keyword>
<feature type="transmembrane region" description="Helical" evidence="7">
    <location>
        <begin position="46"/>
        <end position="65"/>
    </location>
</feature>